<evidence type="ECO:0000256" key="7">
    <source>
        <dbReference type="PROSITE-ProRule" id="PRU00706"/>
    </source>
</evidence>
<feature type="binding site" evidence="7">
    <location>
        <position position="130"/>
    </location>
    <ligand>
        <name>ATP</name>
        <dbReference type="ChEBI" id="CHEBI:30616"/>
    </ligand>
</feature>
<keyword evidence="5" id="KW-0808">Transferase</keyword>
<dbReference type="GO" id="GO:0006228">
    <property type="term" value="P:UTP biosynthetic process"/>
    <property type="evidence" value="ECO:0007669"/>
    <property type="project" value="InterPro"/>
</dbReference>
<comment type="cofactor">
    <cofactor evidence="1">
        <name>Mg(2+)</name>
        <dbReference type="ChEBI" id="CHEBI:18420"/>
    </cofactor>
</comment>
<dbReference type="STRING" id="215637.A0A4P9ZM57"/>
<dbReference type="SMART" id="SM00562">
    <property type="entry name" value="NDK"/>
    <property type="match status" value="1"/>
</dbReference>
<dbReference type="Pfam" id="PF00334">
    <property type="entry name" value="NDK"/>
    <property type="match status" value="1"/>
</dbReference>
<dbReference type="PANTHER" id="PTHR11349">
    <property type="entry name" value="NUCLEOSIDE DIPHOSPHATE KINASE"/>
    <property type="match status" value="1"/>
</dbReference>
<dbReference type="NCBIfam" id="NF001908">
    <property type="entry name" value="PRK00668.1"/>
    <property type="match status" value="1"/>
</dbReference>
<accession>A0A4P9ZM57</accession>
<keyword evidence="6 10" id="KW-0418">Kinase</keyword>
<evidence type="ECO:0000256" key="8">
    <source>
        <dbReference type="RuleBase" id="RU004011"/>
    </source>
</evidence>
<dbReference type="InterPro" id="IPR036850">
    <property type="entry name" value="NDK-like_dom_sf"/>
</dbReference>
<dbReference type="HAMAP" id="MF_00451">
    <property type="entry name" value="NDP_kinase"/>
    <property type="match status" value="1"/>
</dbReference>
<dbReference type="InterPro" id="IPR001564">
    <property type="entry name" value="Nucleoside_diP_kinase"/>
</dbReference>
<dbReference type="Proteomes" id="UP000268162">
    <property type="component" value="Unassembled WGS sequence"/>
</dbReference>
<evidence type="ECO:0000256" key="2">
    <source>
        <dbReference type="ARBA" id="ARBA00008142"/>
    </source>
</evidence>
<feature type="binding site" evidence="7">
    <location>
        <position position="177"/>
    </location>
    <ligand>
        <name>ATP</name>
        <dbReference type="ChEBI" id="CHEBI:30616"/>
    </ligand>
</feature>
<proteinExistence type="inferred from homology"/>
<sequence length="226" mass="24312">MFTRSIVSGLRQASRVAQTSRAFSTARAAGARSSGVALPLGLATVGAGAFLYYQQQQSSAALRTPSAGVKGTNQERTFIAVKPDGVQRALVGEIIKRFEARGYKLVGLKLTVPSKALAGKHYADLKGKPFFNGLVDYMTNGKAPVVAMVWEGKDVIRQGRRMLGATNPLESAPGTIRADFCTAIGRNIIHGSDSYESALKEITLWFNENELADWVSANAEWTDADN</sequence>
<dbReference type="PRINTS" id="PR01243">
    <property type="entry name" value="NUCDPKINASE"/>
</dbReference>
<comment type="similarity">
    <text evidence="2 7 8">Belongs to the NDK family.</text>
</comment>
<dbReference type="CDD" id="cd04413">
    <property type="entry name" value="NDPk_I"/>
    <property type="match status" value="1"/>
</dbReference>
<dbReference type="EC" id="2.7.4.6" evidence="3"/>
<protein>
    <recommendedName>
        <fullName evidence="4">Nucleoside diphosphate kinase</fullName>
        <ecNumber evidence="3">2.7.4.6</ecNumber>
    </recommendedName>
</protein>
<evidence type="ECO:0000256" key="4">
    <source>
        <dbReference type="ARBA" id="ARBA00017632"/>
    </source>
</evidence>
<gene>
    <name evidence="10" type="ORF">BJ085DRAFT_21935</name>
</gene>
<feature type="domain" description="Nucleoside diphosphate kinase-like" evidence="9">
    <location>
        <begin position="74"/>
        <end position="213"/>
    </location>
</feature>
<dbReference type="InterPro" id="IPR034907">
    <property type="entry name" value="NDK-like_dom"/>
</dbReference>
<dbReference type="SUPFAM" id="SSF54919">
    <property type="entry name" value="Nucleoside diphosphate kinase, NDK"/>
    <property type="match status" value="1"/>
</dbReference>
<name>A0A4P9ZM57_9FUNG</name>
<evidence type="ECO:0000313" key="11">
    <source>
        <dbReference type="Proteomes" id="UP000268162"/>
    </source>
</evidence>
<feature type="binding site" evidence="7">
    <location>
        <position position="166"/>
    </location>
    <ligand>
        <name>ATP</name>
        <dbReference type="ChEBI" id="CHEBI:30616"/>
    </ligand>
</feature>
<organism evidence="10 11">
    <name type="scientific">Dimargaris cristalligena</name>
    <dbReference type="NCBI Taxonomy" id="215637"/>
    <lineage>
        <taxon>Eukaryota</taxon>
        <taxon>Fungi</taxon>
        <taxon>Fungi incertae sedis</taxon>
        <taxon>Zoopagomycota</taxon>
        <taxon>Kickxellomycotina</taxon>
        <taxon>Dimargaritomycetes</taxon>
        <taxon>Dimargaritales</taxon>
        <taxon>Dimargaritaceae</taxon>
        <taxon>Dimargaris</taxon>
    </lineage>
</organism>
<dbReference type="FunFam" id="3.30.70.141:FF:000002">
    <property type="entry name" value="Nucleoside diphosphate kinase"/>
    <property type="match status" value="1"/>
</dbReference>
<feature type="binding site" evidence="7">
    <location>
        <position position="187"/>
    </location>
    <ligand>
        <name>ATP</name>
        <dbReference type="ChEBI" id="CHEBI:30616"/>
    </ligand>
</feature>
<feature type="binding site" evidence="7">
    <location>
        <position position="82"/>
    </location>
    <ligand>
        <name>ATP</name>
        <dbReference type="ChEBI" id="CHEBI:30616"/>
    </ligand>
</feature>
<evidence type="ECO:0000313" key="10">
    <source>
        <dbReference type="EMBL" id="RKP33601.1"/>
    </source>
</evidence>
<evidence type="ECO:0000256" key="6">
    <source>
        <dbReference type="ARBA" id="ARBA00022777"/>
    </source>
</evidence>
<dbReference type="Gene3D" id="3.30.70.141">
    <property type="entry name" value="Nucleoside diphosphate kinase-like domain"/>
    <property type="match status" value="1"/>
</dbReference>
<reference evidence="11" key="1">
    <citation type="journal article" date="2018" name="Nat. Microbiol.">
        <title>Leveraging single-cell genomics to expand the fungal tree of life.</title>
        <authorList>
            <person name="Ahrendt S.R."/>
            <person name="Quandt C.A."/>
            <person name="Ciobanu D."/>
            <person name="Clum A."/>
            <person name="Salamov A."/>
            <person name="Andreopoulos B."/>
            <person name="Cheng J.F."/>
            <person name="Woyke T."/>
            <person name="Pelin A."/>
            <person name="Henrissat B."/>
            <person name="Reynolds N.K."/>
            <person name="Benny G.L."/>
            <person name="Smith M.E."/>
            <person name="James T.Y."/>
            <person name="Grigoriev I.V."/>
        </authorList>
    </citation>
    <scope>NUCLEOTIDE SEQUENCE [LARGE SCALE GENOMIC DNA]</scope>
    <source>
        <strain evidence="11">RSA 468</strain>
    </source>
</reference>
<dbReference type="PROSITE" id="PS51374">
    <property type="entry name" value="NDPK_LIKE"/>
    <property type="match status" value="1"/>
</dbReference>
<dbReference type="AlphaFoldDB" id="A0A4P9ZM57"/>
<dbReference type="GO" id="GO:0006241">
    <property type="term" value="P:CTP biosynthetic process"/>
    <property type="evidence" value="ECO:0007669"/>
    <property type="project" value="InterPro"/>
</dbReference>
<feature type="active site" description="Pros-phosphohistidine intermediate" evidence="7">
    <location>
        <position position="190"/>
    </location>
</feature>
<keyword evidence="11" id="KW-1185">Reference proteome</keyword>
<evidence type="ECO:0000256" key="3">
    <source>
        <dbReference type="ARBA" id="ARBA00012966"/>
    </source>
</evidence>
<feature type="binding site" evidence="7">
    <location>
        <position position="160"/>
    </location>
    <ligand>
        <name>ATP</name>
        <dbReference type="ChEBI" id="CHEBI:30616"/>
    </ligand>
</feature>
<evidence type="ECO:0000259" key="9">
    <source>
        <dbReference type="SMART" id="SM00562"/>
    </source>
</evidence>
<dbReference type="GO" id="GO:0004550">
    <property type="term" value="F:nucleoside diphosphate kinase activity"/>
    <property type="evidence" value="ECO:0007669"/>
    <property type="project" value="UniProtKB-EC"/>
</dbReference>
<dbReference type="GO" id="GO:0006183">
    <property type="term" value="P:GTP biosynthetic process"/>
    <property type="evidence" value="ECO:0007669"/>
    <property type="project" value="InterPro"/>
</dbReference>
<evidence type="ECO:0000256" key="5">
    <source>
        <dbReference type="ARBA" id="ARBA00022679"/>
    </source>
</evidence>
<evidence type="ECO:0000256" key="1">
    <source>
        <dbReference type="ARBA" id="ARBA00001946"/>
    </source>
</evidence>
<dbReference type="EMBL" id="ML003710">
    <property type="protein sequence ID" value="RKP33601.1"/>
    <property type="molecule type" value="Genomic_DNA"/>
</dbReference>